<sequence>QLICSDTILNHNLELDTNIPGSTFNWIANDNPNITGETITPSTTPIIADQLINISGDVQTVTYTITPFSPDGCQGDDYIFTVTIDPKPFVAIAPIETICSDAAINHDLTLDTNVPGTTFSWVATDNPNVSGETTTVSTSSSITDSLSNTTDLEQEVIYTITPTSPDNCVGDPYVFKVIISPVPELVITKRTLPATDGAYDTLGEAIMYEITIENPKEVLMQNITITDNNADVLSTSSIAAINANDSHTITASHFITQDDLDNGFVSNVAQVSGTDICGNIATDDSDNPDTTTPDDPTITTLIQEPSIRLLKVSDPAPDGLWDEVGEVITYSLTITNTGNVTLTDVVITDDNADIGSIQPSAIATLAPGETVSVIASHTIIQNDLDAGSVHNSASVDAIAPDGSTVTDLSDNPEDDTDVDIDGNGDPDDITTTHTPQFGTIDIVKTVNQKMYRSIGDILVYTITVTNTGNVTLNNLIIDDPILSFIGGNTLDNLAPGMSHSFTGEYIITQKDINEELVSNIATVEASLPNGTTFISEDSDDPEDPTDTDTDNDNDPEDPTISYLDSDGDGLPNTEDLDDDNDGITDLDEQNGDPFLDTDNDGIIDSLDLDADGDGVYDYIEAGHGGTDTDGDGRIEGPWGTDGISDSVQNNPDGGETSYTIQDTDGDGTPDFQDIDDDNDGLLTIDENPDPNGDGIPTDAQDTDGDGIPDYLEPNGTIPDAEDGIEVFTGMTPNGDGDNDVFTIRGIEKFENTVEIYNRWGVVVYTAKNYGKNDTFFTGISSSRATFKEKDMLPVGTYYYVISYIPEPGVVKTLKGYIYINR</sequence>
<evidence type="ECO:0000259" key="2">
    <source>
        <dbReference type="Pfam" id="PF19406"/>
    </source>
</evidence>
<dbReference type="Pfam" id="PF13585">
    <property type="entry name" value="CHU_C"/>
    <property type="match status" value="1"/>
</dbReference>
<dbReference type="InterPro" id="IPR051172">
    <property type="entry name" value="Chlamydia_OmcB"/>
</dbReference>
<protein>
    <submittedName>
        <fullName evidence="4">PKD-like domain-containing protein</fullName>
    </submittedName>
</protein>
<proteinExistence type="predicted"/>
<feature type="compositionally biased region" description="Acidic residues" evidence="1">
    <location>
        <begin position="410"/>
        <end position="428"/>
    </location>
</feature>
<dbReference type="InterPro" id="IPR055354">
    <property type="entry name" value="DUF7507"/>
</dbReference>
<feature type="compositionally biased region" description="Acidic residues" evidence="1">
    <location>
        <begin position="536"/>
        <end position="557"/>
    </location>
</feature>
<dbReference type="InterPro" id="IPR045828">
    <property type="entry name" value="PKD_Bacteroidetes"/>
</dbReference>
<dbReference type="Proteomes" id="UP001597459">
    <property type="component" value="Unassembled WGS sequence"/>
</dbReference>
<dbReference type="EMBL" id="JBHULX010000045">
    <property type="protein sequence ID" value="MFD2593247.1"/>
    <property type="molecule type" value="Genomic_DNA"/>
</dbReference>
<dbReference type="PANTHER" id="PTHR34819">
    <property type="entry name" value="LARGE CYSTEINE-RICH PERIPLASMIC PROTEIN OMCB"/>
    <property type="match status" value="1"/>
</dbReference>
<feature type="non-terminal residue" evidence="4">
    <location>
        <position position="1"/>
    </location>
</feature>
<evidence type="ECO:0000259" key="3">
    <source>
        <dbReference type="Pfam" id="PF24346"/>
    </source>
</evidence>
<dbReference type="InterPro" id="IPR028974">
    <property type="entry name" value="TSP_type-3_rpt"/>
</dbReference>
<feature type="domain" description="PKD-like" evidence="2">
    <location>
        <begin position="96"/>
        <end position="183"/>
    </location>
</feature>
<feature type="domain" description="PKD-like" evidence="2">
    <location>
        <begin position="2"/>
        <end position="88"/>
    </location>
</feature>
<dbReference type="Pfam" id="PF24346">
    <property type="entry name" value="DUF7507"/>
    <property type="match status" value="2"/>
</dbReference>
<feature type="domain" description="DUF7507" evidence="3">
    <location>
        <begin position="439"/>
        <end position="533"/>
    </location>
</feature>
<name>A0ABW5NDX8_9FLAO</name>
<dbReference type="PANTHER" id="PTHR34819:SF4">
    <property type="entry name" value="LARGE CYSTEINE-RICH PERIPLASMIC PROTEIN OMCB"/>
    <property type="match status" value="1"/>
</dbReference>
<accession>A0ABW5NDX8</accession>
<dbReference type="NCBIfam" id="TIGR01451">
    <property type="entry name" value="B_ant_repeat"/>
    <property type="match status" value="2"/>
</dbReference>
<reference evidence="5" key="1">
    <citation type="journal article" date="2019" name="Int. J. Syst. Evol. Microbiol.">
        <title>The Global Catalogue of Microorganisms (GCM) 10K type strain sequencing project: providing services to taxonomists for standard genome sequencing and annotation.</title>
        <authorList>
            <consortium name="The Broad Institute Genomics Platform"/>
            <consortium name="The Broad Institute Genome Sequencing Center for Infectious Disease"/>
            <person name="Wu L."/>
            <person name="Ma J."/>
        </authorList>
    </citation>
    <scope>NUCLEOTIDE SEQUENCE [LARGE SCALE GENOMIC DNA]</scope>
    <source>
        <strain evidence="5">KCTC 42423</strain>
    </source>
</reference>
<evidence type="ECO:0000313" key="5">
    <source>
        <dbReference type="Proteomes" id="UP001597459"/>
    </source>
</evidence>
<keyword evidence="5" id="KW-1185">Reference proteome</keyword>
<feature type="compositionally biased region" description="Acidic residues" evidence="1">
    <location>
        <begin position="663"/>
        <end position="673"/>
    </location>
</feature>
<organism evidence="4 5">
    <name type="scientific">Aquimarina hainanensis</name>
    <dbReference type="NCBI Taxonomy" id="1578017"/>
    <lineage>
        <taxon>Bacteria</taxon>
        <taxon>Pseudomonadati</taxon>
        <taxon>Bacteroidota</taxon>
        <taxon>Flavobacteriia</taxon>
        <taxon>Flavobacteriales</taxon>
        <taxon>Flavobacteriaceae</taxon>
        <taxon>Aquimarina</taxon>
    </lineage>
</organism>
<dbReference type="InterPro" id="IPR047589">
    <property type="entry name" value="DUF11_rpt"/>
</dbReference>
<evidence type="ECO:0000256" key="1">
    <source>
        <dbReference type="SAM" id="MobiDB-lite"/>
    </source>
</evidence>
<feature type="region of interest" description="Disordered" evidence="1">
    <location>
        <begin position="400"/>
        <end position="432"/>
    </location>
</feature>
<comment type="caution">
    <text evidence="4">The sequence shown here is derived from an EMBL/GenBank/DDBJ whole genome shotgun (WGS) entry which is preliminary data.</text>
</comment>
<dbReference type="Pfam" id="PF19406">
    <property type="entry name" value="PKD_5"/>
    <property type="match status" value="2"/>
</dbReference>
<dbReference type="RefSeq" id="WP_378298377.1">
    <property type="nucleotide sequence ID" value="NZ_JBHULX010000045.1"/>
</dbReference>
<feature type="region of interest" description="Disordered" evidence="1">
    <location>
        <begin position="619"/>
        <end position="673"/>
    </location>
</feature>
<dbReference type="Gene3D" id="4.10.1080.10">
    <property type="entry name" value="TSP type-3 repeat"/>
    <property type="match status" value="1"/>
</dbReference>
<feature type="compositionally biased region" description="Acidic residues" evidence="1">
    <location>
        <begin position="574"/>
        <end position="600"/>
    </location>
</feature>
<feature type="region of interest" description="Disordered" evidence="1">
    <location>
        <begin position="528"/>
        <end position="600"/>
    </location>
</feature>
<feature type="domain" description="DUF7507" evidence="3">
    <location>
        <begin position="304"/>
        <end position="407"/>
    </location>
</feature>
<feature type="compositionally biased region" description="Polar residues" evidence="1">
    <location>
        <begin position="643"/>
        <end position="662"/>
    </location>
</feature>
<gene>
    <name evidence="4" type="ORF">ACFSTE_20580</name>
</gene>
<evidence type="ECO:0000313" key="4">
    <source>
        <dbReference type="EMBL" id="MFD2593247.1"/>
    </source>
</evidence>